<proteinExistence type="predicted"/>
<organism evidence="1">
    <name type="scientific">Anguilla anguilla</name>
    <name type="common">European freshwater eel</name>
    <name type="synonym">Muraena anguilla</name>
    <dbReference type="NCBI Taxonomy" id="7936"/>
    <lineage>
        <taxon>Eukaryota</taxon>
        <taxon>Metazoa</taxon>
        <taxon>Chordata</taxon>
        <taxon>Craniata</taxon>
        <taxon>Vertebrata</taxon>
        <taxon>Euteleostomi</taxon>
        <taxon>Actinopterygii</taxon>
        <taxon>Neopterygii</taxon>
        <taxon>Teleostei</taxon>
        <taxon>Anguilliformes</taxon>
        <taxon>Anguillidae</taxon>
        <taxon>Anguilla</taxon>
    </lineage>
</organism>
<reference evidence="1" key="1">
    <citation type="submission" date="2014-11" db="EMBL/GenBank/DDBJ databases">
        <authorList>
            <person name="Amaro Gonzalez C."/>
        </authorList>
    </citation>
    <scope>NUCLEOTIDE SEQUENCE</scope>
</reference>
<sequence>MKLQLCCIVCPIIHFNEKNSGYTMLRDRFSKIQKH</sequence>
<dbReference type="EMBL" id="GBXM01097328">
    <property type="protein sequence ID" value="JAH11249.1"/>
    <property type="molecule type" value="Transcribed_RNA"/>
</dbReference>
<name>A0A0E9Q3F7_ANGAN</name>
<protein>
    <submittedName>
        <fullName evidence="1">Uncharacterized protein</fullName>
    </submittedName>
</protein>
<reference evidence="1" key="2">
    <citation type="journal article" date="2015" name="Fish Shellfish Immunol.">
        <title>Early steps in the European eel (Anguilla anguilla)-Vibrio vulnificus interaction in the gills: Role of the RtxA13 toxin.</title>
        <authorList>
            <person name="Callol A."/>
            <person name="Pajuelo D."/>
            <person name="Ebbesson L."/>
            <person name="Teles M."/>
            <person name="MacKenzie S."/>
            <person name="Amaro C."/>
        </authorList>
    </citation>
    <scope>NUCLEOTIDE SEQUENCE</scope>
</reference>
<evidence type="ECO:0000313" key="1">
    <source>
        <dbReference type="EMBL" id="JAH11249.1"/>
    </source>
</evidence>
<dbReference type="AlphaFoldDB" id="A0A0E9Q3F7"/>
<accession>A0A0E9Q3F7</accession>